<name>A0ABS7GRZ5_9HYPH</name>
<comment type="caution">
    <text evidence="1">The sequence shown here is derived from an EMBL/GenBank/DDBJ whole genome shotgun (WGS) entry which is preliminary data.</text>
</comment>
<gene>
    <name evidence="1" type="ORF">JNB85_09700</name>
</gene>
<sequence length="64" mass="7442">MTSTHLAYKDQFLEKIGNLVDQAAAFFMLRLHLERLSDRAGRRWRDQVPRRADCAPLSRAELKA</sequence>
<evidence type="ECO:0000313" key="2">
    <source>
        <dbReference type="Proteomes" id="UP000717752"/>
    </source>
</evidence>
<protein>
    <recommendedName>
        <fullName evidence="3">Transposase</fullName>
    </recommendedName>
</protein>
<accession>A0ABS7GRZ5</accession>
<reference evidence="1 2" key="1">
    <citation type="journal article" date="2021" name="MBio">
        <title>Poor Competitiveness of Bradyrhizobium in Pigeon Pea Root Colonization in Indian Soils.</title>
        <authorList>
            <person name="Chalasani D."/>
            <person name="Basu A."/>
            <person name="Pullabhotla S.V.S.R.N."/>
            <person name="Jorrin B."/>
            <person name="Neal A.L."/>
            <person name="Poole P.S."/>
            <person name="Podile A.R."/>
            <person name="Tkacz A."/>
        </authorList>
    </citation>
    <scope>NUCLEOTIDE SEQUENCE [LARGE SCALE GENOMIC DNA]</scope>
    <source>
        <strain evidence="1 2">HU56</strain>
    </source>
</reference>
<dbReference type="Proteomes" id="UP000717752">
    <property type="component" value="Unassembled WGS sequence"/>
</dbReference>
<evidence type="ECO:0000313" key="1">
    <source>
        <dbReference type="EMBL" id="MBW9052685.1"/>
    </source>
</evidence>
<dbReference type="EMBL" id="JAEUAK010000003">
    <property type="protein sequence ID" value="MBW9052685.1"/>
    <property type="molecule type" value="Genomic_DNA"/>
</dbReference>
<dbReference type="RefSeq" id="WP_220334378.1">
    <property type="nucleotide sequence ID" value="NZ_JAEUAK010000003.1"/>
</dbReference>
<organism evidence="1 2">
    <name type="scientific">Rhizobium mesosinicum</name>
    <dbReference type="NCBI Taxonomy" id="335017"/>
    <lineage>
        <taxon>Bacteria</taxon>
        <taxon>Pseudomonadati</taxon>
        <taxon>Pseudomonadota</taxon>
        <taxon>Alphaproteobacteria</taxon>
        <taxon>Hyphomicrobiales</taxon>
        <taxon>Rhizobiaceae</taxon>
        <taxon>Rhizobium/Agrobacterium group</taxon>
        <taxon>Rhizobium</taxon>
    </lineage>
</organism>
<evidence type="ECO:0008006" key="3">
    <source>
        <dbReference type="Google" id="ProtNLM"/>
    </source>
</evidence>
<keyword evidence="2" id="KW-1185">Reference proteome</keyword>
<proteinExistence type="predicted"/>